<gene>
    <name evidence="1" type="ORF">DIATSA_LOCUS7934</name>
</gene>
<dbReference type="AlphaFoldDB" id="A0A9N9R524"/>
<protein>
    <submittedName>
        <fullName evidence="1">Uncharacterized protein</fullName>
    </submittedName>
</protein>
<keyword evidence="2" id="KW-1185">Reference proteome</keyword>
<dbReference type="EMBL" id="OU893352">
    <property type="protein sequence ID" value="CAG9790265.1"/>
    <property type="molecule type" value="Genomic_DNA"/>
</dbReference>
<proteinExistence type="predicted"/>
<dbReference type="Proteomes" id="UP001153714">
    <property type="component" value="Chromosome 21"/>
</dbReference>
<sequence length="134" mass="15165">MVIKKCVRCNSNITKKATGLESRRCEKVVHATIDCAKLSTEQLAALRASDGLEWSCEDCLNNASRRSSFFIPEDTDETISKVPFDMQKFMRNITSENKKTIKAELESFQASIEFIGDQVANIEEVLRNQNSKIK</sequence>
<evidence type="ECO:0000313" key="2">
    <source>
        <dbReference type="Proteomes" id="UP001153714"/>
    </source>
</evidence>
<evidence type="ECO:0000313" key="1">
    <source>
        <dbReference type="EMBL" id="CAG9790265.1"/>
    </source>
</evidence>
<dbReference type="InterPro" id="IPR013083">
    <property type="entry name" value="Znf_RING/FYVE/PHD"/>
</dbReference>
<name>A0A9N9R524_9NEOP</name>
<organism evidence="1 2">
    <name type="scientific">Diatraea saccharalis</name>
    <name type="common">sugarcane borer</name>
    <dbReference type="NCBI Taxonomy" id="40085"/>
    <lineage>
        <taxon>Eukaryota</taxon>
        <taxon>Metazoa</taxon>
        <taxon>Ecdysozoa</taxon>
        <taxon>Arthropoda</taxon>
        <taxon>Hexapoda</taxon>
        <taxon>Insecta</taxon>
        <taxon>Pterygota</taxon>
        <taxon>Neoptera</taxon>
        <taxon>Endopterygota</taxon>
        <taxon>Lepidoptera</taxon>
        <taxon>Glossata</taxon>
        <taxon>Ditrysia</taxon>
        <taxon>Pyraloidea</taxon>
        <taxon>Crambidae</taxon>
        <taxon>Crambinae</taxon>
        <taxon>Diatraea</taxon>
    </lineage>
</organism>
<reference evidence="1" key="2">
    <citation type="submission" date="2022-10" db="EMBL/GenBank/DDBJ databases">
        <authorList>
            <consortium name="ENA_rothamsted_submissions"/>
            <consortium name="culmorum"/>
            <person name="King R."/>
        </authorList>
    </citation>
    <scope>NUCLEOTIDE SEQUENCE</scope>
</reference>
<accession>A0A9N9R524</accession>
<reference evidence="1" key="1">
    <citation type="submission" date="2021-12" db="EMBL/GenBank/DDBJ databases">
        <authorList>
            <person name="King R."/>
        </authorList>
    </citation>
    <scope>NUCLEOTIDE SEQUENCE</scope>
</reference>
<dbReference type="Gene3D" id="3.30.40.10">
    <property type="entry name" value="Zinc/RING finger domain, C3HC4 (zinc finger)"/>
    <property type="match status" value="1"/>
</dbReference>
<dbReference type="OrthoDB" id="2123493at2759"/>